<protein>
    <submittedName>
        <fullName evidence="3">Outer membrane protein</fullName>
    </submittedName>
</protein>
<dbReference type="Gene3D" id="2.60.40.3340">
    <property type="entry name" value="Domain of unknown function DUF4426"/>
    <property type="match status" value="1"/>
</dbReference>
<dbReference type="Proteomes" id="UP000623842">
    <property type="component" value="Unassembled WGS sequence"/>
</dbReference>
<proteinExistence type="predicted"/>
<gene>
    <name evidence="3" type="ORF">GCM10017161_24480</name>
</gene>
<evidence type="ECO:0000259" key="2">
    <source>
        <dbReference type="Pfam" id="PF14467"/>
    </source>
</evidence>
<evidence type="ECO:0000313" key="4">
    <source>
        <dbReference type="Proteomes" id="UP000623842"/>
    </source>
</evidence>
<reference evidence="3" key="1">
    <citation type="journal article" date="2014" name="Int. J. Syst. Evol. Microbiol.">
        <title>Complete genome sequence of Corynebacterium casei LMG S-19264T (=DSM 44701T), isolated from a smear-ripened cheese.</title>
        <authorList>
            <consortium name="US DOE Joint Genome Institute (JGI-PGF)"/>
            <person name="Walter F."/>
            <person name="Albersmeier A."/>
            <person name="Kalinowski J."/>
            <person name="Ruckert C."/>
        </authorList>
    </citation>
    <scope>NUCLEOTIDE SEQUENCE</scope>
    <source>
        <strain evidence="3">KCTC 42731</strain>
    </source>
</reference>
<feature type="chain" id="PRO_5037964052" evidence="1">
    <location>
        <begin position="23"/>
        <end position="145"/>
    </location>
</feature>
<accession>A0A919BJI6</accession>
<organism evidence="3 4">
    <name type="scientific">Thalassotalea marina</name>
    <dbReference type="NCBI Taxonomy" id="1673741"/>
    <lineage>
        <taxon>Bacteria</taxon>
        <taxon>Pseudomonadati</taxon>
        <taxon>Pseudomonadota</taxon>
        <taxon>Gammaproteobacteria</taxon>
        <taxon>Alteromonadales</taxon>
        <taxon>Colwelliaceae</taxon>
        <taxon>Thalassotalea</taxon>
    </lineage>
</organism>
<reference evidence="3" key="2">
    <citation type="submission" date="2020-09" db="EMBL/GenBank/DDBJ databases">
        <authorList>
            <person name="Sun Q."/>
            <person name="Kim S."/>
        </authorList>
    </citation>
    <scope>NUCLEOTIDE SEQUENCE</scope>
    <source>
        <strain evidence="3">KCTC 42731</strain>
    </source>
</reference>
<sequence length="145" mass="16321">MKFISKIVLVASLVLGFSANLAAENMKKLGNMNVHYMAIGATFLTPEVAKAYGIERSKYNGLINISVLDNTQKDTPAKTVTITGTARNLLGREKPLNFVEVKEGDAIYYLAQVQYRNEEMIRFDLTIDDGNEKQNLKFQQTFYTD</sequence>
<keyword evidence="1" id="KW-0732">Signal</keyword>
<dbReference type="EMBL" id="BNCK01000005">
    <property type="protein sequence ID" value="GHF95267.1"/>
    <property type="molecule type" value="Genomic_DNA"/>
</dbReference>
<feature type="domain" description="DUF4426" evidence="2">
    <location>
        <begin position="27"/>
        <end position="145"/>
    </location>
</feature>
<dbReference type="InterPro" id="IPR025218">
    <property type="entry name" value="DUF4426"/>
</dbReference>
<evidence type="ECO:0000313" key="3">
    <source>
        <dbReference type="EMBL" id="GHF95267.1"/>
    </source>
</evidence>
<comment type="caution">
    <text evidence="3">The sequence shown here is derived from an EMBL/GenBank/DDBJ whole genome shotgun (WGS) entry which is preliminary data.</text>
</comment>
<dbReference type="Pfam" id="PF14467">
    <property type="entry name" value="DUF4426"/>
    <property type="match status" value="1"/>
</dbReference>
<evidence type="ECO:0000256" key="1">
    <source>
        <dbReference type="SAM" id="SignalP"/>
    </source>
</evidence>
<dbReference type="AlphaFoldDB" id="A0A919BJI6"/>
<name>A0A919BJI6_9GAMM</name>
<feature type="signal peptide" evidence="1">
    <location>
        <begin position="1"/>
        <end position="22"/>
    </location>
</feature>
<keyword evidence="4" id="KW-1185">Reference proteome</keyword>